<keyword evidence="4" id="KW-0067">ATP-binding</keyword>
<dbReference type="GO" id="GO:0005524">
    <property type="term" value="F:ATP binding"/>
    <property type="evidence" value="ECO:0007669"/>
    <property type="project" value="UniProtKB-UniRule"/>
</dbReference>
<dbReference type="GO" id="GO:0016887">
    <property type="term" value="F:ATP hydrolysis activity"/>
    <property type="evidence" value="ECO:0007669"/>
    <property type="project" value="UniProtKB-UniRule"/>
</dbReference>
<evidence type="ECO:0000313" key="7">
    <source>
        <dbReference type="Proteomes" id="UP000482578"/>
    </source>
</evidence>
<proteinExistence type="inferred from homology"/>
<dbReference type="SMART" id="SM00382">
    <property type="entry name" value="AAA"/>
    <property type="match status" value="2"/>
</dbReference>
<keyword evidence="4" id="KW-0547">Nucleotide-binding</keyword>
<dbReference type="InterPro" id="IPR003593">
    <property type="entry name" value="AAA+_ATPase"/>
</dbReference>
<comment type="function">
    <text evidence="4">Anion-transporting ATPase.</text>
</comment>
<dbReference type="GO" id="GO:0015446">
    <property type="term" value="F:ATPase-coupled arsenite transmembrane transporter activity"/>
    <property type="evidence" value="ECO:0007669"/>
    <property type="project" value="UniProtKB-UniRule"/>
</dbReference>
<evidence type="ECO:0000313" key="6">
    <source>
        <dbReference type="EMBL" id="NDV13246.1"/>
    </source>
</evidence>
<comment type="caution">
    <text evidence="6">The sequence shown here is derived from an EMBL/GenBank/DDBJ whole genome shotgun (WGS) entry which is preliminary data.</text>
</comment>
<sequence length="586" mass="61315">MHFLDNPPPFLFFTGKGGVGKTSIACASALRLARAGKRVLLVSTDPASNVGQVFGQTIGHAICPIAAVDRLFALEIDPQAAAQVYRDRIVGPVKNVLPAAVVRGIEEQLSGACTTEIAAFDEFTALLTNPALIADYDHIVFDTAPTGHTIRLLQLPGAWSGFLDANPDGASCLGPLSGLEKQRTQYHAAVDALADPARTRLVLVARAQASTLREVARTHQELAAIGLGQQHLVINGVFPAEEAGDDALAQAIVRREAAALAQLPAALAALPQDRLPLKPFNLVGLAALEALLSDAVQPGAVPATVAPLPAGTSTLAQLVDGIAAAGHGLVMVMGKGGVGKTTIAAAVAVELARRGLPVHLTTSDPAAHLGETLGEAVPALTVSRIDPLAETARYRDEVLASKGRDLDAAGRALLEEDLRSPCTEEIAVFQAFSRVIREAGRKFVVMDTAPTGHTLLLLDATGAYHRDMVRQMGDKGLHFVTPMMQLQDPARTKVLIATLAETTPVLEAAALQADLMRAGITPWAWVVNQSVAAAGARSPLLARRAQNEAREIDAVLTRHATHVALLPLLAQEPVGADALAALARAN</sequence>
<keyword evidence="4" id="KW-1278">Translocase</keyword>
<feature type="domain" description="AAA+ ATPase" evidence="5">
    <location>
        <begin position="326"/>
        <end position="521"/>
    </location>
</feature>
<evidence type="ECO:0000256" key="4">
    <source>
        <dbReference type="PIRNR" id="PIRNR001327"/>
    </source>
</evidence>
<evidence type="ECO:0000256" key="2">
    <source>
        <dbReference type="ARBA" id="ARBA00052296"/>
    </source>
</evidence>
<dbReference type="EMBL" id="JAAGAA010000009">
    <property type="protein sequence ID" value="NDV13246.1"/>
    <property type="molecule type" value="Genomic_DNA"/>
</dbReference>
<dbReference type="CDD" id="cd02035">
    <property type="entry name" value="ArsA"/>
    <property type="match status" value="2"/>
</dbReference>
<accession>A0A6B2KSM3</accession>
<evidence type="ECO:0000256" key="3">
    <source>
        <dbReference type="NCBIfam" id="TIGR04291"/>
    </source>
</evidence>
<dbReference type="PANTHER" id="PTHR10803">
    <property type="entry name" value="ARSENICAL PUMP-DRIVING ATPASE ARSENITE-TRANSLOCATING ATPASE"/>
    <property type="match status" value="1"/>
</dbReference>
<dbReference type="AlphaFoldDB" id="A0A6B2KSM3"/>
<protein>
    <recommendedName>
        <fullName evidence="3 4">Arsenical pump-driving ATPase</fullName>
        <ecNumber evidence="3 4">7.3.2.7</ecNumber>
    </recommendedName>
</protein>
<gene>
    <name evidence="6" type="primary">arsA</name>
    <name evidence="6" type="ORF">GZH52_10650</name>
</gene>
<evidence type="ECO:0000259" key="5">
    <source>
        <dbReference type="SMART" id="SM00382"/>
    </source>
</evidence>
<evidence type="ECO:0000256" key="1">
    <source>
        <dbReference type="ARBA" id="ARBA00011040"/>
    </source>
</evidence>
<keyword evidence="4" id="KW-0059">Arsenical resistance</keyword>
<dbReference type="Pfam" id="PF02374">
    <property type="entry name" value="ArsA_ATPase"/>
    <property type="match status" value="2"/>
</dbReference>
<dbReference type="PIRSF" id="PIRSF001327">
    <property type="entry name" value="Arsenical_pump-driving_ATPase"/>
    <property type="match status" value="1"/>
</dbReference>
<keyword evidence="7" id="KW-1185">Reference proteome</keyword>
<dbReference type="Proteomes" id="UP000482578">
    <property type="component" value="Unassembled WGS sequence"/>
</dbReference>
<dbReference type="PANTHER" id="PTHR10803:SF3">
    <property type="entry name" value="ATPASE GET3"/>
    <property type="match status" value="1"/>
</dbReference>
<organism evidence="6 7">
    <name type="scientific">Crenobacter caeni</name>
    <dbReference type="NCBI Taxonomy" id="2705474"/>
    <lineage>
        <taxon>Bacteria</taxon>
        <taxon>Pseudomonadati</taxon>
        <taxon>Pseudomonadota</taxon>
        <taxon>Betaproteobacteria</taxon>
        <taxon>Neisseriales</taxon>
        <taxon>Neisseriaceae</taxon>
        <taxon>Crenobacter</taxon>
    </lineage>
</organism>
<reference evidence="6 7" key="1">
    <citation type="submission" date="2020-02" db="EMBL/GenBank/DDBJ databases">
        <authorList>
            <person name="Yang Z."/>
        </authorList>
    </citation>
    <scope>NUCLEOTIDE SEQUENCE [LARGE SCALE GENOMIC DNA]</scope>
    <source>
        <strain evidence="6 7">HX-7-9</strain>
    </source>
</reference>
<comment type="similarity">
    <text evidence="1 4">Belongs to the arsA ATPase family.</text>
</comment>
<dbReference type="RefSeq" id="WP_163316449.1">
    <property type="nucleotide sequence ID" value="NZ_JAAGAA010000009.1"/>
</dbReference>
<dbReference type="InterPro" id="IPR027417">
    <property type="entry name" value="P-loop_NTPase"/>
</dbReference>
<feature type="domain" description="AAA+ ATPase" evidence="5">
    <location>
        <begin position="7"/>
        <end position="226"/>
    </location>
</feature>
<name>A0A6B2KSM3_9NEIS</name>
<dbReference type="SUPFAM" id="SSF52540">
    <property type="entry name" value="P-loop containing nucleoside triphosphate hydrolases"/>
    <property type="match status" value="2"/>
</dbReference>
<dbReference type="EC" id="7.3.2.7" evidence="3 4"/>
<dbReference type="NCBIfam" id="TIGR00345">
    <property type="entry name" value="GET3_arsA_TRC40"/>
    <property type="match status" value="1"/>
</dbReference>
<dbReference type="InterPro" id="IPR016300">
    <property type="entry name" value="ATPase_ArsA/GET3"/>
</dbReference>
<dbReference type="NCBIfam" id="TIGR04291">
    <property type="entry name" value="arsen_driv_ArsA"/>
    <property type="match status" value="1"/>
</dbReference>
<dbReference type="InterPro" id="IPR027541">
    <property type="entry name" value="Ars_ATPase"/>
</dbReference>
<dbReference type="Gene3D" id="3.40.50.300">
    <property type="entry name" value="P-loop containing nucleotide triphosphate hydrolases"/>
    <property type="match status" value="2"/>
</dbReference>
<comment type="catalytic activity">
    <reaction evidence="2 4">
        <text>arsenite(in) + ATP + H2O = arsenite(out) + ADP + phosphate + H(+)</text>
        <dbReference type="Rhea" id="RHEA:11348"/>
        <dbReference type="ChEBI" id="CHEBI:15377"/>
        <dbReference type="ChEBI" id="CHEBI:15378"/>
        <dbReference type="ChEBI" id="CHEBI:29242"/>
        <dbReference type="ChEBI" id="CHEBI:30616"/>
        <dbReference type="ChEBI" id="CHEBI:43474"/>
        <dbReference type="ChEBI" id="CHEBI:456216"/>
        <dbReference type="EC" id="7.3.2.7"/>
    </reaction>
</comment>
<dbReference type="InterPro" id="IPR025723">
    <property type="entry name" value="ArsA/GET3_ATPase-like"/>
</dbReference>